<dbReference type="Pfam" id="PF13358">
    <property type="entry name" value="DDE_3"/>
    <property type="match status" value="1"/>
</dbReference>
<accession>A0A165WGC6</accession>
<dbReference type="OrthoDB" id="2266637at2759"/>
<organism evidence="2 3">
    <name type="scientific">Sistotremastrum suecicum HHB10207 ss-3</name>
    <dbReference type="NCBI Taxonomy" id="1314776"/>
    <lineage>
        <taxon>Eukaryota</taxon>
        <taxon>Fungi</taxon>
        <taxon>Dikarya</taxon>
        <taxon>Basidiomycota</taxon>
        <taxon>Agaricomycotina</taxon>
        <taxon>Agaricomycetes</taxon>
        <taxon>Sistotremastrales</taxon>
        <taxon>Sistotremastraceae</taxon>
        <taxon>Sistotremastrum</taxon>
    </lineage>
</organism>
<keyword evidence="3" id="KW-1185">Reference proteome</keyword>
<evidence type="ECO:0000313" key="3">
    <source>
        <dbReference type="Proteomes" id="UP000076798"/>
    </source>
</evidence>
<dbReference type="InterPro" id="IPR038717">
    <property type="entry name" value="Tc1-like_DDE_dom"/>
</dbReference>
<sequence length="72" mass="8038">LEYLPPYSPDLNPIEESFSCFKAWIKRNNAEVRAAMDESTQAAQAMLGKAYVLAVDGEKAEGWFGDSGYLFE</sequence>
<evidence type="ECO:0000313" key="2">
    <source>
        <dbReference type="EMBL" id="KZT31122.1"/>
    </source>
</evidence>
<dbReference type="STRING" id="1314776.A0A165WGC6"/>
<dbReference type="Proteomes" id="UP000076798">
    <property type="component" value="Unassembled WGS sequence"/>
</dbReference>
<dbReference type="InterPro" id="IPR036397">
    <property type="entry name" value="RNaseH_sf"/>
</dbReference>
<dbReference type="EMBL" id="KV428835">
    <property type="protein sequence ID" value="KZT31122.1"/>
    <property type="molecule type" value="Genomic_DNA"/>
</dbReference>
<feature type="non-terminal residue" evidence="2">
    <location>
        <position position="1"/>
    </location>
</feature>
<name>A0A165WGC6_9AGAM</name>
<proteinExistence type="predicted"/>
<gene>
    <name evidence="2" type="ORF">SISSUDRAFT_995508</name>
</gene>
<dbReference type="GO" id="GO:0003676">
    <property type="term" value="F:nucleic acid binding"/>
    <property type="evidence" value="ECO:0007669"/>
    <property type="project" value="InterPro"/>
</dbReference>
<dbReference type="AlphaFoldDB" id="A0A165WGC6"/>
<reference evidence="2 3" key="1">
    <citation type="journal article" date="2016" name="Mol. Biol. Evol.">
        <title>Comparative Genomics of Early-Diverging Mushroom-Forming Fungi Provides Insights into the Origins of Lignocellulose Decay Capabilities.</title>
        <authorList>
            <person name="Nagy L.G."/>
            <person name="Riley R."/>
            <person name="Tritt A."/>
            <person name="Adam C."/>
            <person name="Daum C."/>
            <person name="Floudas D."/>
            <person name="Sun H."/>
            <person name="Yadav J.S."/>
            <person name="Pangilinan J."/>
            <person name="Larsson K.H."/>
            <person name="Matsuura K."/>
            <person name="Barry K."/>
            <person name="Labutti K."/>
            <person name="Kuo R."/>
            <person name="Ohm R.A."/>
            <person name="Bhattacharya S.S."/>
            <person name="Shirouzu T."/>
            <person name="Yoshinaga Y."/>
            <person name="Martin F.M."/>
            <person name="Grigoriev I.V."/>
            <person name="Hibbett D.S."/>
        </authorList>
    </citation>
    <scope>NUCLEOTIDE SEQUENCE [LARGE SCALE GENOMIC DNA]</scope>
    <source>
        <strain evidence="2 3">HHB10207 ss-3</strain>
    </source>
</reference>
<feature type="domain" description="Tc1-like transposase DDE" evidence="1">
    <location>
        <begin position="1"/>
        <end position="29"/>
    </location>
</feature>
<protein>
    <recommendedName>
        <fullName evidence="1">Tc1-like transposase DDE domain-containing protein</fullName>
    </recommendedName>
</protein>
<dbReference type="Gene3D" id="3.30.420.10">
    <property type="entry name" value="Ribonuclease H-like superfamily/Ribonuclease H"/>
    <property type="match status" value="1"/>
</dbReference>
<evidence type="ECO:0000259" key="1">
    <source>
        <dbReference type="Pfam" id="PF13358"/>
    </source>
</evidence>